<sequence>MAGDHRAVRFREREFEFSGTAQVNSSEADVLVVTLVCPACNGETTKEIWHGPVFGGKGWLPRRPPTPPDGPQVFICACGYPHAGRPPESPETGCGAYWAAALR</sequence>
<dbReference type="RefSeq" id="WP_204036579.1">
    <property type="nucleotide sequence ID" value="NZ_BOPC01000061.1"/>
</dbReference>
<dbReference type="Proteomes" id="UP000653076">
    <property type="component" value="Unassembled WGS sequence"/>
</dbReference>
<protein>
    <submittedName>
        <fullName evidence="1">Uncharacterized protein</fullName>
    </submittedName>
</protein>
<evidence type="ECO:0000313" key="2">
    <source>
        <dbReference type="Proteomes" id="UP000653076"/>
    </source>
</evidence>
<name>A0ABQ4JFL3_9ACTN</name>
<accession>A0ABQ4JFL3</accession>
<evidence type="ECO:0000313" key="1">
    <source>
        <dbReference type="EMBL" id="GIJ29103.1"/>
    </source>
</evidence>
<gene>
    <name evidence="1" type="ORF">Vqi01_42650</name>
</gene>
<organism evidence="1 2">
    <name type="scientific">Micromonospora qiuiae</name>
    <dbReference type="NCBI Taxonomy" id="502268"/>
    <lineage>
        <taxon>Bacteria</taxon>
        <taxon>Bacillati</taxon>
        <taxon>Actinomycetota</taxon>
        <taxon>Actinomycetes</taxon>
        <taxon>Micromonosporales</taxon>
        <taxon>Micromonosporaceae</taxon>
        <taxon>Micromonospora</taxon>
    </lineage>
</organism>
<reference evidence="1 2" key="1">
    <citation type="submission" date="2021-01" db="EMBL/GenBank/DDBJ databases">
        <title>Whole genome shotgun sequence of Verrucosispora qiuiae NBRC 106684.</title>
        <authorList>
            <person name="Komaki H."/>
            <person name="Tamura T."/>
        </authorList>
    </citation>
    <scope>NUCLEOTIDE SEQUENCE [LARGE SCALE GENOMIC DNA]</scope>
    <source>
        <strain evidence="1 2">NBRC 106684</strain>
    </source>
</reference>
<comment type="caution">
    <text evidence="1">The sequence shown here is derived from an EMBL/GenBank/DDBJ whole genome shotgun (WGS) entry which is preliminary data.</text>
</comment>
<keyword evidence="2" id="KW-1185">Reference proteome</keyword>
<proteinExistence type="predicted"/>
<dbReference type="EMBL" id="BOPC01000061">
    <property type="protein sequence ID" value="GIJ29103.1"/>
    <property type="molecule type" value="Genomic_DNA"/>
</dbReference>